<dbReference type="EnsemblPlants" id="OB01G12550.1">
    <property type="protein sequence ID" value="OB01G12550.1"/>
    <property type="gene ID" value="OB01G12550"/>
</dbReference>
<evidence type="ECO:0000313" key="3">
    <source>
        <dbReference type="Proteomes" id="UP000006038"/>
    </source>
</evidence>
<sequence length="184" mass="19443">PPPAPSRGGGEPARATCSSGASPAPPARSPWSEPANPAPPHAPPQPRRRRRTGGATRPPWTPRPSRGSEAATSSVSVASGGDAWRGQRTALGKAPRRRKKKTRRRTGGRIAAAAGGGDKLVVGGVRSGGERRATNLRETKRRQPVKLLHERMDGPVILLLQLLLSPSPSPCNESRSIHGDRLKT</sequence>
<dbReference type="Gramene" id="OB01G12550.1">
    <property type="protein sequence ID" value="OB01G12550.1"/>
    <property type="gene ID" value="OB01G12550"/>
</dbReference>
<keyword evidence="3" id="KW-1185">Reference proteome</keyword>
<proteinExistence type="predicted"/>
<reference evidence="2" key="2">
    <citation type="submission" date="2013-04" db="UniProtKB">
        <authorList>
            <consortium name="EnsemblPlants"/>
        </authorList>
    </citation>
    <scope>IDENTIFICATION</scope>
</reference>
<feature type="compositionally biased region" description="Basic and acidic residues" evidence="1">
    <location>
        <begin position="175"/>
        <end position="184"/>
    </location>
</feature>
<reference evidence="2" key="1">
    <citation type="journal article" date="2013" name="Nat. Commun.">
        <title>Whole-genome sequencing of Oryza brachyantha reveals mechanisms underlying Oryza genome evolution.</title>
        <authorList>
            <person name="Chen J."/>
            <person name="Huang Q."/>
            <person name="Gao D."/>
            <person name="Wang J."/>
            <person name="Lang Y."/>
            <person name="Liu T."/>
            <person name="Li B."/>
            <person name="Bai Z."/>
            <person name="Luis Goicoechea J."/>
            <person name="Liang C."/>
            <person name="Chen C."/>
            <person name="Zhang W."/>
            <person name="Sun S."/>
            <person name="Liao Y."/>
            <person name="Zhang X."/>
            <person name="Yang L."/>
            <person name="Song C."/>
            <person name="Wang M."/>
            <person name="Shi J."/>
            <person name="Liu G."/>
            <person name="Liu J."/>
            <person name="Zhou H."/>
            <person name="Zhou W."/>
            <person name="Yu Q."/>
            <person name="An N."/>
            <person name="Chen Y."/>
            <person name="Cai Q."/>
            <person name="Wang B."/>
            <person name="Liu B."/>
            <person name="Min J."/>
            <person name="Huang Y."/>
            <person name="Wu H."/>
            <person name="Li Z."/>
            <person name="Zhang Y."/>
            <person name="Yin Y."/>
            <person name="Song W."/>
            <person name="Jiang J."/>
            <person name="Jackson S.A."/>
            <person name="Wing R.A."/>
            <person name="Wang J."/>
            <person name="Chen M."/>
        </authorList>
    </citation>
    <scope>NUCLEOTIDE SEQUENCE [LARGE SCALE GENOMIC DNA]</scope>
    <source>
        <strain evidence="2">cv. IRGC 101232</strain>
    </source>
</reference>
<feature type="compositionally biased region" description="Pro residues" evidence="1">
    <location>
        <begin position="36"/>
        <end position="45"/>
    </location>
</feature>
<dbReference type="AlphaFoldDB" id="J3KW99"/>
<evidence type="ECO:0000256" key="1">
    <source>
        <dbReference type="SAM" id="MobiDB-lite"/>
    </source>
</evidence>
<feature type="compositionally biased region" description="Low complexity" evidence="1">
    <location>
        <begin position="53"/>
        <end position="81"/>
    </location>
</feature>
<dbReference type="OMA" id="HERMDGP"/>
<dbReference type="Proteomes" id="UP000006038">
    <property type="component" value="Chromosome 1"/>
</dbReference>
<feature type="region of interest" description="Disordered" evidence="1">
    <location>
        <begin position="1"/>
        <end position="115"/>
    </location>
</feature>
<feature type="region of interest" description="Disordered" evidence="1">
    <location>
        <begin position="165"/>
        <end position="184"/>
    </location>
</feature>
<evidence type="ECO:0000313" key="2">
    <source>
        <dbReference type="EnsemblPlants" id="OB01G12550.1"/>
    </source>
</evidence>
<accession>J3KW99</accession>
<protein>
    <submittedName>
        <fullName evidence="2">Uncharacterized protein</fullName>
    </submittedName>
</protein>
<dbReference type="HOGENOM" id="CLU_1471874_0_0_1"/>
<feature type="compositionally biased region" description="Basic residues" evidence="1">
    <location>
        <begin position="94"/>
        <end position="107"/>
    </location>
</feature>
<name>J3KW99_ORYBR</name>
<organism evidence="2">
    <name type="scientific">Oryza brachyantha</name>
    <name type="common">malo sina</name>
    <dbReference type="NCBI Taxonomy" id="4533"/>
    <lineage>
        <taxon>Eukaryota</taxon>
        <taxon>Viridiplantae</taxon>
        <taxon>Streptophyta</taxon>
        <taxon>Embryophyta</taxon>
        <taxon>Tracheophyta</taxon>
        <taxon>Spermatophyta</taxon>
        <taxon>Magnoliopsida</taxon>
        <taxon>Liliopsida</taxon>
        <taxon>Poales</taxon>
        <taxon>Poaceae</taxon>
        <taxon>BOP clade</taxon>
        <taxon>Oryzoideae</taxon>
        <taxon>Oryzeae</taxon>
        <taxon>Oryzinae</taxon>
        <taxon>Oryza</taxon>
    </lineage>
</organism>